<organism evidence="2 3">
    <name type="scientific">Zooshikella ganghwensis</name>
    <dbReference type="NCBI Taxonomy" id="202772"/>
    <lineage>
        <taxon>Bacteria</taxon>
        <taxon>Pseudomonadati</taxon>
        <taxon>Pseudomonadota</taxon>
        <taxon>Gammaproteobacteria</taxon>
        <taxon>Oceanospirillales</taxon>
        <taxon>Zooshikellaceae</taxon>
        <taxon>Zooshikella</taxon>
    </lineage>
</organism>
<name>A0A4P9VKU2_9GAMM</name>
<keyword evidence="3" id="KW-1185">Reference proteome</keyword>
<evidence type="ECO:0000313" key="3">
    <source>
        <dbReference type="Proteomes" id="UP000257039"/>
    </source>
</evidence>
<protein>
    <submittedName>
        <fullName evidence="2">Uncharacterized protein</fullName>
    </submittedName>
</protein>
<proteinExistence type="predicted"/>
<feature type="transmembrane region" description="Helical" evidence="1">
    <location>
        <begin position="40"/>
        <end position="60"/>
    </location>
</feature>
<sequence length="274" mass="31317">MIKLAAYFIDVLVIILVVEEFILYTALVVFALSLPCLYHFIWLQSGQALLKCLVVPVLALEFVWRYWDRLKVIMLVQGISLITAAVALHNMQFAAPAKYAAIIAPLQMGWAGTQNEPDTMLAPVKDWQAERQQALLHLPMMGTLDNEPFSPNYIEWRKGQLVIAERQQVNEIVPLRELRITFPDSKLVMGRMLDVRDYPLVFSQLTRPADTKRPSLKDHLAKPHSFMLHATPRFVTLDLYLNEQTRLRGTLPWSEGSSQLPVEKPLLTMSPLEK</sequence>
<gene>
    <name evidence="2" type="ORF">B9G39_10690</name>
</gene>
<comment type="caution">
    <text evidence="2">The sequence shown here is derived from an EMBL/GenBank/DDBJ whole genome shotgun (WGS) entry which is preliminary data.</text>
</comment>
<dbReference type="Proteomes" id="UP000257039">
    <property type="component" value="Unassembled WGS sequence"/>
</dbReference>
<keyword evidence="1" id="KW-0812">Transmembrane</keyword>
<keyword evidence="1" id="KW-1133">Transmembrane helix</keyword>
<evidence type="ECO:0000256" key="1">
    <source>
        <dbReference type="SAM" id="Phobius"/>
    </source>
</evidence>
<keyword evidence="1" id="KW-0472">Membrane</keyword>
<feature type="transmembrane region" description="Helical" evidence="1">
    <location>
        <begin position="72"/>
        <end position="91"/>
    </location>
</feature>
<dbReference type="EMBL" id="NDXW01000001">
    <property type="protein sequence ID" value="RDH43873.1"/>
    <property type="molecule type" value="Genomic_DNA"/>
</dbReference>
<evidence type="ECO:0000313" key="2">
    <source>
        <dbReference type="EMBL" id="RDH43873.1"/>
    </source>
</evidence>
<accession>A0A4P9VKU2</accession>
<reference evidence="2 3" key="1">
    <citation type="submission" date="2017-04" db="EMBL/GenBank/DDBJ databases">
        <title>Draft genome sequence of Zooshikella ganghwensis VG4 isolated from Red Sea sediments.</title>
        <authorList>
            <person name="Rehman Z."/>
            <person name="Alam I."/>
            <person name="Kamau A."/>
            <person name="Bajic V."/>
            <person name="Leiknes T."/>
        </authorList>
    </citation>
    <scope>NUCLEOTIDE SEQUENCE [LARGE SCALE GENOMIC DNA]</scope>
    <source>
        <strain evidence="2 3">VG4</strain>
    </source>
</reference>
<dbReference type="AlphaFoldDB" id="A0A4P9VKU2"/>
<feature type="transmembrane region" description="Helical" evidence="1">
    <location>
        <begin position="7"/>
        <end position="34"/>
    </location>
</feature>